<gene>
    <name evidence="2" type="ORF">ACFOVU_12615</name>
</gene>
<keyword evidence="3" id="KW-1185">Reference proteome</keyword>
<evidence type="ECO:0000313" key="2">
    <source>
        <dbReference type="EMBL" id="MFC3996764.1"/>
    </source>
</evidence>
<organism evidence="2 3">
    <name type="scientific">Nocardiopsis sediminis</name>
    <dbReference type="NCBI Taxonomy" id="1778267"/>
    <lineage>
        <taxon>Bacteria</taxon>
        <taxon>Bacillati</taxon>
        <taxon>Actinomycetota</taxon>
        <taxon>Actinomycetes</taxon>
        <taxon>Streptosporangiales</taxon>
        <taxon>Nocardiopsidaceae</taxon>
        <taxon>Nocardiopsis</taxon>
    </lineage>
</organism>
<accession>A0ABV8FMZ8</accession>
<reference evidence="3" key="1">
    <citation type="journal article" date="2019" name="Int. J. Syst. Evol. Microbiol.">
        <title>The Global Catalogue of Microorganisms (GCM) 10K type strain sequencing project: providing services to taxonomists for standard genome sequencing and annotation.</title>
        <authorList>
            <consortium name="The Broad Institute Genomics Platform"/>
            <consortium name="The Broad Institute Genome Sequencing Center for Infectious Disease"/>
            <person name="Wu L."/>
            <person name="Ma J."/>
        </authorList>
    </citation>
    <scope>NUCLEOTIDE SEQUENCE [LARGE SCALE GENOMIC DNA]</scope>
    <source>
        <strain evidence="3">TBRC 1826</strain>
    </source>
</reference>
<comment type="caution">
    <text evidence="2">The sequence shown here is derived from an EMBL/GenBank/DDBJ whole genome shotgun (WGS) entry which is preliminary data.</text>
</comment>
<name>A0ABV8FMZ8_9ACTN</name>
<sequence length="233" mass="25389">MLRSTALTSLADLAEEQWGLFTRRQAEAAGMAWSTLSRLAADEATVERVAHGVYRLRGAPPADHLDLRAAWLQLAPGTPVWERTPDTGVVSHRSAAALHGLGHLPADVHEFTLPARRQTRRPDVRLHRGHLAEADRTALHGLPVTRPARTAADLLADREDPGAVAHVVADALRAGHDHPATVTRALSPHATRFGLRRGDGHALLRWLLDLTGAPEQQRWLDEATDPRGNTLPP</sequence>
<dbReference type="EMBL" id="JBHSBH010000008">
    <property type="protein sequence ID" value="MFC3996764.1"/>
    <property type="molecule type" value="Genomic_DNA"/>
</dbReference>
<evidence type="ECO:0000259" key="1">
    <source>
        <dbReference type="Pfam" id="PF13338"/>
    </source>
</evidence>
<feature type="domain" description="AbiEi antitoxin N-terminal" evidence="1">
    <location>
        <begin position="10"/>
        <end position="56"/>
    </location>
</feature>
<dbReference type="InterPro" id="IPR025159">
    <property type="entry name" value="AbiEi_N"/>
</dbReference>
<protein>
    <submittedName>
        <fullName evidence="2">Type IV toxin-antitoxin system AbiEi family antitoxin domain-containing protein</fullName>
    </submittedName>
</protein>
<dbReference type="Pfam" id="PF13338">
    <property type="entry name" value="AbiEi_4"/>
    <property type="match status" value="1"/>
</dbReference>
<proteinExistence type="predicted"/>
<dbReference type="Proteomes" id="UP001595847">
    <property type="component" value="Unassembled WGS sequence"/>
</dbReference>
<evidence type="ECO:0000313" key="3">
    <source>
        <dbReference type="Proteomes" id="UP001595847"/>
    </source>
</evidence>
<dbReference type="RefSeq" id="WP_378533124.1">
    <property type="nucleotide sequence ID" value="NZ_JBHSBH010000008.1"/>
</dbReference>